<organism evidence="1 2">
    <name type="scientific">Durusdinium trenchii</name>
    <dbReference type="NCBI Taxonomy" id="1381693"/>
    <lineage>
        <taxon>Eukaryota</taxon>
        <taxon>Sar</taxon>
        <taxon>Alveolata</taxon>
        <taxon>Dinophyceae</taxon>
        <taxon>Suessiales</taxon>
        <taxon>Symbiodiniaceae</taxon>
        <taxon>Durusdinium</taxon>
    </lineage>
</organism>
<protein>
    <submittedName>
        <fullName evidence="1">Uncharacterized protein</fullName>
    </submittedName>
</protein>
<reference evidence="1 2" key="1">
    <citation type="submission" date="2024-02" db="EMBL/GenBank/DDBJ databases">
        <authorList>
            <person name="Chen Y."/>
            <person name="Shah S."/>
            <person name="Dougan E. K."/>
            <person name="Thang M."/>
            <person name="Chan C."/>
        </authorList>
    </citation>
    <scope>NUCLEOTIDE SEQUENCE [LARGE SCALE GENOMIC DNA]</scope>
</reference>
<gene>
    <name evidence="1" type="ORF">CCMP2556_LOCUS53276</name>
</gene>
<keyword evidence="2" id="KW-1185">Reference proteome</keyword>
<sequence length="178" mass="19856">MQVLSVGGSVTLPHGRAQLLHDEMALEHSWFAQCESIQKAHRSQKKNMSLTTARAAEFWERLRQTSAMTCLRRLFHSVRNVRRIQGLMIPGPEEDNGDPETNARAAADAMCAEAFEWLLYTSGATAAGGIPLRKLNSMIQSVIQSEKSNIPRHELEMLKVDTLISSSQFAEMIWATCA</sequence>
<evidence type="ECO:0000313" key="2">
    <source>
        <dbReference type="Proteomes" id="UP001642484"/>
    </source>
</evidence>
<proteinExistence type="predicted"/>
<evidence type="ECO:0000313" key="1">
    <source>
        <dbReference type="EMBL" id="CAK9115279.1"/>
    </source>
</evidence>
<comment type="caution">
    <text evidence="1">The sequence shown here is derived from an EMBL/GenBank/DDBJ whole genome shotgun (WGS) entry which is preliminary data.</text>
</comment>
<name>A0ABP0ST30_9DINO</name>
<dbReference type="Proteomes" id="UP001642484">
    <property type="component" value="Unassembled WGS sequence"/>
</dbReference>
<accession>A0ABP0ST30</accession>
<dbReference type="EMBL" id="CAXAMN010028139">
    <property type="protein sequence ID" value="CAK9115279.1"/>
    <property type="molecule type" value="Genomic_DNA"/>
</dbReference>